<comment type="caution">
    <text evidence="2">The sequence shown here is derived from an EMBL/GenBank/DDBJ whole genome shotgun (WGS) entry which is preliminary data.</text>
</comment>
<dbReference type="Pfam" id="PF00149">
    <property type="entry name" value="Metallophos"/>
    <property type="match status" value="1"/>
</dbReference>
<evidence type="ECO:0000313" key="3">
    <source>
        <dbReference type="Proteomes" id="UP000638043"/>
    </source>
</evidence>
<dbReference type="EMBL" id="BMMQ01000005">
    <property type="protein sequence ID" value="GGO64336.1"/>
    <property type="molecule type" value="Genomic_DNA"/>
</dbReference>
<dbReference type="RefSeq" id="WP_188701254.1">
    <property type="nucleotide sequence ID" value="NZ_BMMQ01000005.1"/>
</dbReference>
<keyword evidence="3" id="KW-1185">Reference proteome</keyword>
<gene>
    <name evidence="2" type="ORF">GCM10010910_18940</name>
</gene>
<dbReference type="InterPro" id="IPR004843">
    <property type="entry name" value="Calcineurin-like_PHP"/>
</dbReference>
<sequence length="307" mass="32961">MRRRVGPGAALGAIAAVGAASAVWGIGIERHLYTVRHHTVRVLEPGAAPVRILHLSDMHLAPWQARRRAWISHLASLRPDLVVDTGDHFGHADSLPAIRSALGSFDGTAGVYVHGSNDLWSPKPRNPLRYFRGPSKAPHQVPPLDTEGLDAFLAGELGWSNLDNASDTIEVRGTRIRFIGTDDPHLKLDDFDALDSSIEVQPVADITIGVTHAPYRRVLDGFIDRGAGLILAGHTHGGQVRLPFFGALVSNCDLPVKQARGLSSWAQGGRTVPLNVSAGLGHSIYAPVRFCCRPEVSLITLAARAEG</sequence>
<organism evidence="2 3">
    <name type="scientific">Microbacterium nanhaiense</name>
    <dbReference type="NCBI Taxonomy" id="1301026"/>
    <lineage>
        <taxon>Bacteria</taxon>
        <taxon>Bacillati</taxon>
        <taxon>Actinomycetota</taxon>
        <taxon>Actinomycetes</taxon>
        <taxon>Micrococcales</taxon>
        <taxon>Microbacteriaceae</taxon>
        <taxon>Microbacterium</taxon>
    </lineage>
</organism>
<accession>A0ABQ2N0V4</accession>
<dbReference type="PANTHER" id="PTHR31302">
    <property type="entry name" value="TRANSMEMBRANE PROTEIN WITH METALLOPHOSPHOESTERASE DOMAIN-RELATED"/>
    <property type="match status" value="1"/>
</dbReference>
<dbReference type="InterPro" id="IPR029052">
    <property type="entry name" value="Metallo-depent_PP-like"/>
</dbReference>
<dbReference type="SUPFAM" id="SSF56300">
    <property type="entry name" value="Metallo-dependent phosphatases"/>
    <property type="match status" value="1"/>
</dbReference>
<dbReference type="PANTHER" id="PTHR31302:SF20">
    <property type="entry name" value="CONSERVED PROTEIN"/>
    <property type="match status" value="1"/>
</dbReference>
<dbReference type="Gene3D" id="3.60.21.10">
    <property type="match status" value="1"/>
</dbReference>
<dbReference type="Proteomes" id="UP000638043">
    <property type="component" value="Unassembled WGS sequence"/>
</dbReference>
<name>A0ABQ2N0V4_9MICO</name>
<reference evidence="3" key="1">
    <citation type="journal article" date="2019" name="Int. J. Syst. Evol. Microbiol.">
        <title>The Global Catalogue of Microorganisms (GCM) 10K type strain sequencing project: providing services to taxonomists for standard genome sequencing and annotation.</title>
        <authorList>
            <consortium name="The Broad Institute Genomics Platform"/>
            <consortium name="The Broad Institute Genome Sequencing Center for Infectious Disease"/>
            <person name="Wu L."/>
            <person name="Ma J."/>
        </authorList>
    </citation>
    <scope>NUCLEOTIDE SEQUENCE [LARGE SCALE GENOMIC DNA]</scope>
    <source>
        <strain evidence="3">CGMCC 4.7181</strain>
    </source>
</reference>
<evidence type="ECO:0000313" key="2">
    <source>
        <dbReference type="EMBL" id="GGO64336.1"/>
    </source>
</evidence>
<feature type="domain" description="Calcineurin-like phosphoesterase" evidence="1">
    <location>
        <begin position="51"/>
        <end position="237"/>
    </location>
</feature>
<evidence type="ECO:0000259" key="1">
    <source>
        <dbReference type="Pfam" id="PF00149"/>
    </source>
</evidence>
<protein>
    <submittedName>
        <fullName evidence="2">Metallophosphoesterase</fullName>
    </submittedName>
</protein>
<proteinExistence type="predicted"/>
<dbReference type="InterPro" id="IPR051158">
    <property type="entry name" value="Metallophosphoesterase_sf"/>
</dbReference>